<reference evidence="1" key="1">
    <citation type="journal article" date="2023" name="Mol. Phylogenet. Evol.">
        <title>Genome-scale phylogeny and comparative genomics of the fungal order Sordariales.</title>
        <authorList>
            <person name="Hensen N."/>
            <person name="Bonometti L."/>
            <person name="Westerberg I."/>
            <person name="Brannstrom I.O."/>
            <person name="Guillou S."/>
            <person name="Cros-Aarteil S."/>
            <person name="Calhoun S."/>
            <person name="Haridas S."/>
            <person name="Kuo A."/>
            <person name="Mondo S."/>
            <person name="Pangilinan J."/>
            <person name="Riley R."/>
            <person name="LaButti K."/>
            <person name="Andreopoulos B."/>
            <person name="Lipzen A."/>
            <person name="Chen C."/>
            <person name="Yan M."/>
            <person name="Daum C."/>
            <person name="Ng V."/>
            <person name="Clum A."/>
            <person name="Steindorff A."/>
            <person name="Ohm R.A."/>
            <person name="Martin F."/>
            <person name="Silar P."/>
            <person name="Natvig D.O."/>
            <person name="Lalanne C."/>
            <person name="Gautier V."/>
            <person name="Ament-Velasquez S.L."/>
            <person name="Kruys A."/>
            <person name="Hutchinson M.I."/>
            <person name="Powell A.J."/>
            <person name="Barry K."/>
            <person name="Miller A.N."/>
            <person name="Grigoriev I.V."/>
            <person name="Debuchy R."/>
            <person name="Gladieux P."/>
            <person name="Hiltunen Thoren M."/>
            <person name="Johannesson H."/>
        </authorList>
    </citation>
    <scope>NUCLEOTIDE SEQUENCE</scope>
    <source>
        <strain evidence="1">PSN293</strain>
    </source>
</reference>
<dbReference type="EMBL" id="MU858086">
    <property type="protein sequence ID" value="KAK4214888.1"/>
    <property type="molecule type" value="Genomic_DNA"/>
</dbReference>
<evidence type="ECO:0000313" key="2">
    <source>
        <dbReference type="Proteomes" id="UP001301769"/>
    </source>
</evidence>
<comment type="caution">
    <text evidence="1">The sequence shown here is derived from an EMBL/GenBank/DDBJ whole genome shotgun (WGS) entry which is preliminary data.</text>
</comment>
<gene>
    <name evidence="1" type="ORF">QBC37DRAFT_372486</name>
</gene>
<reference evidence="1" key="2">
    <citation type="submission" date="2023-05" db="EMBL/GenBank/DDBJ databases">
        <authorList>
            <consortium name="Lawrence Berkeley National Laboratory"/>
            <person name="Steindorff A."/>
            <person name="Hensen N."/>
            <person name="Bonometti L."/>
            <person name="Westerberg I."/>
            <person name="Brannstrom I.O."/>
            <person name="Guillou S."/>
            <person name="Cros-Aarteil S."/>
            <person name="Calhoun S."/>
            <person name="Haridas S."/>
            <person name="Kuo A."/>
            <person name="Mondo S."/>
            <person name="Pangilinan J."/>
            <person name="Riley R."/>
            <person name="Labutti K."/>
            <person name="Andreopoulos B."/>
            <person name="Lipzen A."/>
            <person name="Chen C."/>
            <person name="Yanf M."/>
            <person name="Daum C."/>
            <person name="Ng V."/>
            <person name="Clum A."/>
            <person name="Ohm R."/>
            <person name="Martin F."/>
            <person name="Silar P."/>
            <person name="Natvig D."/>
            <person name="Lalanne C."/>
            <person name="Gautier V."/>
            <person name="Ament-Velasquez S.L."/>
            <person name="Kruys A."/>
            <person name="Hutchinson M.I."/>
            <person name="Powell A.J."/>
            <person name="Barry K."/>
            <person name="Miller A.N."/>
            <person name="Grigoriev I.V."/>
            <person name="Debuchy R."/>
            <person name="Gladieux P."/>
            <person name="Thoren M.H."/>
            <person name="Johannesson H."/>
        </authorList>
    </citation>
    <scope>NUCLEOTIDE SEQUENCE</scope>
    <source>
        <strain evidence="1">PSN293</strain>
    </source>
</reference>
<sequence length="208" mass="23231">MDPYPPGTVIPATLISRETLEHVGFTKEKGDELWSEWLNSAADDNARREGDPEDGQDGDTFKQFILDNVKKETDTWDTWSEDDDGPWYACLTHCGINTKTQEAIMEPAFKYLREDETCIYLICDTIEMRYGGLEFILRRLPESSSPAADATPACAPSVVLNDQGVPGETEYVWGLPECIAELEAMGITINRRPASNPAGESDPHQQQQ</sequence>
<proteinExistence type="predicted"/>
<dbReference type="Proteomes" id="UP001301769">
    <property type="component" value="Unassembled WGS sequence"/>
</dbReference>
<accession>A0AAN6YA74</accession>
<name>A0AAN6YA74_9PEZI</name>
<dbReference type="AlphaFoldDB" id="A0AAN6YA74"/>
<evidence type="ECO:0000313" key="1">
    <source>
        <dbReference type="EMBL" id="KAK4214888.1"/>
    </source>
</evidence>
<organism evidence="1 2">
    <name type="scientific">Rhypophila decipiens</name>
    <dbReference type="NCBI Taxonomy" id="261697"/>
    <lineage>
        <taxon>Eukaryota</taxon>
        <taxon>Fungi</taxon>
        <taxon>Dikarya</taxon>
        <taxon>Ascomycota</taxon>
        <taxon>Pezizomycotina</taxon>
        <taxon>Sordariomycetes</taxon>
        <taxon>Sordariomycetidae</taxon>
        <taxon>Sordariales</taxon>
        <taxon>Naviculisporaceae</taxon>
        <taxon>Rhypophila</taxon>
    </lineage>
</organism>
<protein>
    <submittedName>
        <fullName evidence="1">Uncharacterized protein</fullName>
    </submittedName>
</protein>
<keyword evidence="2" id="KW-1185">Reference proteome</keyword>